<organism evidence="2 3">
    <name type="scientific">Paraglaciecola arctica BSs20135</name>
    <dbReference type="NCBI Taxonomy" id="493475"/>
    <lineage>
        <taxon>Bacteria</taxon>
        <taxon>Pseudomonadati</taxon>
        <taxon>Pseudomonadota</taxon>
        <taxon>Gammaproteobacteria</taxon>
        <taxon>Alteromonadales</taxon>
        <taxon>Alteromonadaceae</taxon>
        <taxon>Paraglaciecola</taxon>
    </lineage>
</organism>
<gene>
    <name evidence="2" type="ORF">GARC_0914</name>
</gene>
<protein>
    <recommendedName>
        <fullName evidence="4">DUF1499 domain-containing protein</fullName>
    </recommendedName>
</protein>
<dbReference type="eggNOG" id="COG4446">
    <property type="taxonomic scope" value="Bacteria"/>
</dbReference>
<keyword evidence="1" id="KW-1133">Transmembrane helix</keyword>
<dbReference type="EMBL" id="BAEO01000012">
    <property type="protein sequence ID" value="GAC17895.1"/>
    <property type="molecule type" value="Genomic_DNA"/>
</dbReference>
<dbReference type="OrthoDB" id="1523552at2"/>
<keyword evidence="1" id="KW-0812">Transmembrane</keyword>
<name>K6Z390_9ALTE</name>
<comment type="caution">
    <text evidence="2">The sequence shown here is derived from an EMBL/GenBank/DDBJ whole genome shotgun (WGS) entry which is preliminary data.</text>
</comment>
<accession>K6Z390</accession>
<dbReference type="Pfam" id="PF07386">
    <property type="entry name" value="DUF1499"/>
    <property type="match status" value="1"/>
</dbReference>
<reference evidence="2 3" key="1">
    <citation type="journal article" date="2017" name="Antonie Van Leeuwenhoek">
        <title>Rhizobium rhizosphaerae sp. nov., a novel species isolated from rice rhizosphere.</title>
        <authorList>
            <person name="Zhao J.J."/>
            <person name="Zhang J."/>
            <person name="Zhang R.J."/>
            <person name="Zhang C.W."/>
            <person name="Yin H.Q."/>
            <person name="Zhang X.X."/>
        </authorList>
    </citation>
    <scope>NUCLEOTIDE SEQUENCE [LARGE SCALE GENOMIC DNA]</scope>
    <source>
        <strain evidence="2 3">BSs20135</strain>
    </source>
</reference>
<dbReference type="RefSeq" id="WP_007617166.1">
    <property type="nucleotide sequence ID" value="NZ_BAEO01000012.1"/>
</dbReference>
<sequence>MKILTLIAGVLALLLLLLAGPLYQAEILGLMNAFFAMRIALILGAVAIVLALIQVIFMRKTISWPATGIAVLCAAVAIIMPLSMMNKAKSVPPIHDISTDLVNPPKFVAILALRADAPNPAEYQGEEIASQQRKAYPEVTTQKYQKTAAQVFDAALVSVQDMGLEVVNSDKTLGLIEAYDTTTFFGFVDDVVIRIQSDGQMTMLDARSKSRVGKSDIGKNAERLNALIASIKSNLN</sequence>
<keyword evidence="3" id="KW-1185">Reference proteome</keyword>
<dbReference type="STRING" id="493475.GARC_0914"/>
<feature type="transmembrane region" description="Helical" evidence="1">
    <location>
        <begin position="34"/>
        <end position="57"/>
    </location>
</feature>
<keyword evidence="1" id="KW-0472">Membrane</keyword>
<feature type="transmembrane region" description="Helical" evidence="1">
    <location>
        <begin position="64"/>
        <end position="84"/>
    </location>
</feature>
<proteinExistence type="predicted"/>
<evidence type="ECO:0008006" key="4">
    <source>
        <dbReference type="Google" id="ProtNLM"/>
    </source>
</evidence>
<dbReference type="InterPro" id="IPR010865">
    <property type="entry name" value="DUF1499"/>
</dbReference>
<dbReference type="Proteomes" id="UP000006327">
    <property type="component" value="Unassembled WGS sequence"/>
</dbReference>
<evidence type="ECO:0000313" key="2">
    <source>
        <dbReference type="EMBL" id="GAC17895.1"/>
    </source>
</evidence>
<dbReference type="AlphaFoldDB" id="K6Z390"/>
<evidence type="ECO:0000256" key="1">
    <source>
        <dbReference type="SAM" id="Phobius"/>
    </source>
</evidence>
<evidence type="ECO:0000313" key="3">
    <source>
        <dbReference type="Proteomes" id="UP000006327"/>
    </source>
</evidence>